<dbReference type="EMBL" id="ML208285">
    <property type="protein sequence ID" value="TFK72437.1"/>
    <property type="molecule type" value="Genomic_DNA"/>
</dbReference>
<dbReference type="Proteomes" id="UP000308600">
    <property type="component" value="Unassembled WGS sequence"/>
</dbReference>
<gene>
    <name evidence="1" type="ORF">BDN72DRAFT_763264</name>
</gene>
<evidence type="ECO:0000313" key="2">
    <source>
        <dbReference type="Proteomes" id="UP000308600"/>
    </source>
</evidence>
<keyword evidence="2" id="KW-1185">Reference proteome</keyword>
<protein>
    <submittedName>
        <fullName evidence="1">PLP-dependent transferase</fullName>
    </submittedName>
</protein>
<accession>A0ACD3B3G5</accession>
<keyword evidence="1" id="KW-0808">Transferase</keyword>
<sequence>MLVESAPGSALGHDIAVGQSVPPHTAHAISVSLPKWSDNVGYEEGEKRVVDAMVNGYPRFFIHLSIRKLAKICEKKHAAPGEQAMLFPTQRLADHCRSFIERRSQLLNDPVAARLIHLLVSPETSLTNGPASISPPNSSAKRAVNLHIVLFPESAVPIAKEFWQHSGTGISSRLADYCLSILPEDVLKPSPPTSPTVVRFPGKSQNRHYATKSIGKVPSPTQPQFPPIAPPKQTPEQDTFDADLDVYVEERYGRNLPLAAASSAKRAMRRRISGVLIRDNPSDCHGVPCAGIQDVEVGPSTRGVSNVSEDDVFLYPTGMSAIWSAHQLALAALPPAKSVCFGFPYTDTLKILQKWGPGCHFFGHGTDSDLDALERMLEQESQLSPNKPPILALFTEFPSNPLLRSANLPRLRALADKYDFLIIIDETIGNFVNVEVLPYADIAVCSLSKVFSGASNVMGGNLVLNPSGRHYEELKAAQVSTFEDFYFDEDAVFMERNSRDFKRRIKVIDTNAEAVCDLLRSSSAAANAPSAVIKEVFYPKYITPEHYEHCRIKGEGTQQPGGFGGLFALTFTSSVASEVFFDNLSCYKGPSLGTNFTLACPFTILAHYAELEWAAQYGVEAGLVRVSVGLEDTASLLQTFKIALEAAEEAVRATT</sequence>
<organism evidence="1 2">
    <name type="scientific">Pluteus cervinus</name>
    <dbReference type="NCBI Taxonomy" id="181527"/>
    <lineage>
        <taxon>Eukaryota</taxon>
        <taxon>Fungi</taxon>
        <taxon>Dikarya</taxon>
        <taxon>Basidiomycota</taxon>
        <taxon>Agaricomycotina</taxon>
        <taxon>Agaricomycetes</taxon>
        <taxon>Agaricomycetidae</taxon>
        <taxon>Agaricales</taxon>
        <taxon>Pluteineae</taxon>
        <taxon>Pluteaceae</taxon>
        <taxon>Pluteus</taxon>
    </lineage>
</organism>
<proteinExistence type="predicted"/>
<evidence type="ECO:0000313" key="1">
    <source>
        <dbReference type="EMBL" id="TFK72437.1"/>
    </source>
</evidence>
<name>A0ACD3B3G5_9AGAR</name>
<reference evidence="1 2" key="1">
    <citation type="journal article" date="2019" name="Nat. Ecol. Evol.">
        <title>Megaphylogeny resolves global patterns of mushroom evolution.</title>
        <authorList>
            <person name="Varga T."/>
            <person name="Krizsan K."/>
            <person name="Foldi C."/>
            <person name="Dima B."/>
            <person name="Sanchez-Garcia M."/>
            <person name="Sanchez-Ramirez S."/>
            <person name="Szollosi G.J."/>
            <person name="Szarkandi J.G."/>
            <person name="Papp V."/>
            <person name="Albert L."/>
            <person name="Andreopoulos W."/>
            <person name="Angelini C."/>
            <person name="Antonin V."/>
            <person name="Barry K.W."/>
            <person name="Bougher N.L."/>
            <person name="Buchanan P."/>
            <person name="Buyck B."/>
            <person name="Bense V."/>
            <person name="Catcheside P."/>
            <person name="Chovatia M."/>
            <person name="Cooper J."/>
            <person name="Damon W."/>
            <person name="Desjardin D."/>
            <person name="Finy P."/>
            <person name="Geml J."/>
            <person name="Haridas S."/>
            <person name="Hughes K."/>
            <person name="Justo A."/>
            <person name="Karasinski D."/>
            <person name="Kautmanova I."/>
            <person name="Kiss B."/>
            <person name="Kocsube S."/>
            <person name="Kotiranta H."/>
            <person name="LaButti K.M."/>
            <person name="Lechner B.E."/>
            <person name="Liimatainen K."/>
            <person name="Lipzen A."/>
            <person name="Lukacs Z."/>
            <person name="Mihaltcheva S."/>
            <person name="Morgado L.N."/>
            <person name="Niskanen T."/>
            <person name="Noordeloos M.E."/>
            <person name="Ohm R.A."/>
            <person name="Ortiz-Santana B."/>
            <person name="Ovrebo C."/>
            <person name="Racz N."/>
            <person name="Riley R."/>
            <person name="Savchenko A."/>
            <person name="Shiryaev A."/>
            <person name="Soop K."/>
            <person name="Spirin V."/>
            <person name="Szebenyi C."/>
            <person name="Tomsovsky M."/>
            <person name="Tulloss R.E."/>
            <person name="Uehling J."/>
            <person name="Grigoriev I.V."/>
            <person name="Vagvolgyi C."/>
            <person name="Papp T."/>
            <person name="Martin F.M."/>
            <person name="Miettinen O."/>
            <person name="Hibbett D.S."/>
            <person name="Nagy L.G."/>
        </authorList>
    </citation>
    <scope>NUCLEOTIDE SEQUENCE [LARGE SCALE GENOMIC DNA]</scope>
    <source>
        <strain evidence="1 2">NL-1719</strain>
    </source>
</reference>